<protein>
    <recommendedName>
        <fullName evidence="3">Sulfate transporter</fullName>
    </recommendedName>
</protein>
<evidence type="ECO:0000313" key="1">
    <source>
        <dbReference type="EMBL" id="ALU41907.1"/>
    </source>
</evidence>
<dbReference type="EMBL" id="CP013611">
    <property type="protein sequence ID" value="ALU41907.1"/>
    <property type="molecule type" value="Genomic_DNA"/>
</dbReference>
<dbReference type="InterPro" id="IPR021505">
    <property type="entry name" value="Phage_B3_Orf6"/>
</dbReference>
<dbReference type="AlphaFoldDB" id="A0A0U3GRS8"/>
<accession>A0A0U3GRS8</accession>
<proteinExistence type="predicted"/>
<dbReference type="KEGG" id="prr:AT705_02570"/>
<reference evidence="1 2" key="1">
    <citation type="submission" date="2015-12" db="EMBL/GenBank/DDBJ databases">
        <title>Complete genome sequence of Pseudoalteromonas rubra SCSIO 6842, harboring a conjugative plasmid.</title>
        <authorList>
            <person name="Li B."/>
            <person name="Wang X."/>
        </authorList>
    </citation>
    <scope>NUCLEOTIDE SEQUENCE [LARGE SCALE GENOMIC DNA]</scope>
    <source>
        <strain evidence="1 2">SCSIO 6842</strain>
    </source>
</reference>
<dbReference type="Proteomes" id="UP000069015">
    <property type="component" value="Chromosome 1"/>
</dbReference>
<sequence length="204" mass="23013">MNGIPEGFMKDGKGNLVAVVNIKQTDLIKDEFVRKAVEKAKKQQAELAEFKQKQMEEADDFLELLAQEYDVNLGGKKGNITLRSFDHSLSVKIQVQERIELGPELQVAKQVIDECLNEWTEGGNQNIKAIVNKVFATDKQGTLNPQRILSLRRLEISDDTGKWQKAMDIIAESVTAIDSCRFIRFYEQDEQGADQAISLDIAKL</sequence>
<evidence type="ECO:0000313" key="2">
    <source>
        <dbReference type="Proteomes" id="UP000069015"/>
    </source>
</evidence>
<dbReference type="RefSeq" id="WP_058795355.1">
    <property type="nucleotide sequence ID" value="NZ_CP013611.1"/>
</dbReference>
<dbReference type="Pfam" id="PF11363">
    <property type="entry name" value="DUF3164"/>
    <property type="match status" value="1"/>
</dbReference>
<name>A0A0U3GRS8_9GAMM</name>
<gene>
    <name evidence="1" type="ORF">AT705_02570</name>
</gene>
<organism evidence="1 2">
    <name type="scientific">Pseudoalteromonas rubra</name>
    <dbReference type="NCBI Taxonomy" id="43658"/>
    <lineage>
        <taxon>Bacteria</taxon>
        <taxon>Pseudomonadati</taxon>
        <taxon>Pseudomonadota</taxon>
        <taxon>Gammaproteobacteria</taxon>
        <taxon>Alteromonadales</taxon>
        <taxon>Pseudoalteromonadaceae</taxon>
        <taxon>Pseudoalteromonas</taxon>
    </lineage>
</organism>
<evidence type="ECO:0008006" key="3">
    <source>
        <dbReference type="Google" id="ProtNLM"/>
    </source>
</evidence>